<protein>
    <recommendedName>
        <fullName evidence="8">Exportin-1/Importin-beta-like domain-containing protein</fullName>
    </recommendedName>
</protein>
<keyword evidence="7" id="KW-1185">Reference proteome</keyword>
<evidence type="ECO:0000313" key="6">
    <source>
        <dbReference type="EMBL" id="QDS70297.1"/>
    </source>
</evidence>
<dbReference type="GO" id="GO:0005737">
    <property type="term" value="C:cytoplasm"/>
    <property type="evidence" value="ECO:0007669"/>
    <property type="project" value="TreeGrafter"/>
</dbReference>
<gene>
    <name evidence="6" type="ORF">FKW77_008081</name>
</gene>
<reference evidence="6 7" key="1">
    <citation type="submission" date="2019-07" db="EMBL/GenBank/DDBJ databases">
        <title>Finished genome of Venturia effusa.</title>
        <authorList>
            <person name="Young C.A."/>
            <person name="Cox M.P."/>
            <person name="Ganley A.R.D."/>
            <person name="David W.J."/>
        </authorList>
    </citation>
    <scope>NUCLEOTIDE SEQUENCE [LARGE SCALE GENOMIC DNA]</scope>
    <source>
        <strain evidence="7">albino</strain>
    </source>
</reference>
<evidence type="ECO:0000256" key="5">
    <source>
        <dbReference type="ARBA" id="ARBA00023242"/>
    </source>
</evidence>
<organism evidence="6 7">
    <name type="scientific">Venturia effusa</name>
    <dbReference type="NCBI Taxonomy" id="50376"/>
    <lineage>
        <taxon>Eukaryota</taxon>
        <taxon>Fungi</taxon>
        <taxon>Dikarya</taxon>
        <taxon>Ascomycota</taxon>
        <taxon>Pezizomycotina</taxon>
        <taxon>Dothideomycetes</taxon>
        <taxon>Pleosporomycetidae</taxon>
        <taxon>Venturiales</taxon>
        <taxon>Venturiaceae</taxon>
        <taxon>Venturia</taxon>
    </lineage>
</organism>
<dbReference type="PANTHER" id="PTHR12363">
    <property type="entry name" value="TRANSPORTIN 3 AND IMPORTIN 13"/>
    <property type="match status" value="1"/>
</dbReference>
<evidence type="ECO:0000256" key="4">
    <source>
        <dbReference type="ARBA" id="ARBA00022927"/>
    </source>
</evidence>
<comment type="similarity">
    <text evidence="2">Belongs to the importin beta family.</text>
</comment>
<dbReference type="InterPro" id="IPR057942">
    <property type="entry name" value="TPR_TNPO3_IPO13_3rd"/>
</dbReference>
<keyword evidence="3" id="KW-0813">Transport</keyword>
<evidence type="ECO:0000256" key="2">
    <source>
        <dbReference type="ARBA" id="ARBA00007991"/>
    </source>
</evidence>
<dbReference type="EMBL" id="CP042188">
    <property type="protein sequence ID" value="QDS70297.1"/>
    <property type="molecule type" value="Genomic_DNA"/>
</dbReference>
<dbReference type="Pfam" id="PF24140">
    <property type="entry name" value="TPR_TNPO3_IPO13_3rd"/>
    <property type="match status" value="1"/>
</dbReference>
<dbReference type="Proteomes" id="UP000316270">
    <property type="component" value="Chromosome 4"/>
</dbReference>
<dbReference type="InterPro" id="IPR016024">
    <property type="entry name" value="ARM-type_fold"/>
</dbReference>
<sequence length="1000" mass="111051">MSFTVAQAVAPPSLPEEVEQHSPEGWNIAHFLLDRPSSQVRYFGALTFQINLNTKGATLNDEDLVSLGTRLMQGIIVELNRGEGTLVLRKLCSTYAVYCALERPDHAESCVKQFVLSLLQGRPVSAADATSPSLPPLSTLTSNLNQSQISICLQYLGALKEESSTKMSGYAAETTARIIHRMKMNLQDAMAIFSECFSVANNQLLGQEGTPTRSQALATYAEWVFFAQKAWQGSEESLSPLRELLSPALAWLPTLSAEEASEPNQIFTDLLSSFGMFLRADHLSTLLKILTDPWGMDQLHAALQDPDDVPSFVALVLAFADVTMEDLVTKPDSPMTTQIMAMIHSLTTCNGVAAIEDRCVVDSLEFWNAFVEHVVDCEFEDDSPKPWLARAQGHIARACQALWVKMRWPPVEVYQNVDQDRQKEFRQFRADVADLLGSAYPVLRSELPKAIVHGCLDALNRLAWLEVEVFLFSMNAISIGEKETEDPILVELFGSSLYVRLQHTDLIIPAHTRRTAVELLGQYATFFERHQVYLPPALEFLFASLSNTALAQKASKSIASLCSSCRSSLTNKLVTFIESYQKFLQWPTASQYTKERVLGGVAAVVQALPNQVDQADQLSMLLDFVQDDIRVALNRLGDRQFEAAQVEVATAMSCLLGIAKGLEEPKDNPDTDGKGADFWTTGAGVSVQEQIYKTIEMALQIFQDSPTPLELHGDIIESICAVFKSGFSEAVPGAFVLPPRVTVEFFTTVTAQTPRLEVILNMLCAFLRSHSTPNSPLIKIEVGQLLQRLIVVLKAIQDPRSEAEISSGLIEVLTRFMPKYTDVLLETLGQEDLSYLLNFTVQCLIVPEYLPKRKAAEFWVSSAPTSRNVRNFITNIFFSMQAVLISLPQSSSPHLDEVVTYFGPLLAHNLINQVSGNATRTDLDWFTEPLRSFIRRDVQTKKWIEMALTSSDFPAPNVSMEIRRKFLKSLSVGNSLVVTKRVVLSYWNECKGLAGTGYAP</sequence>
<evidence type="ECO:0000313" key="7">
    <source>
        <dbReference type="Proteomes" id="UP000316270"/>
    </source>
</evidence>
<dbReference type="InterPro" id="IPR011989">
    <property type="entry name" value="ARM-like"/>
</dbReference>
<evidence type="ECO:0000256" key="1">
    <source>
        <dbReference type="ARBA" id="ARBA00004123"/>
    </source>
</evidence>
<dbReference type="SUPFAM" id="SSF48371">
    <property type="entry name" value="ARM repeat"/>
    <property type="match status" value="1"/>
</dbReference>
<dbReference type="InterPro" id="IPR051345">
    <property type="entry name" value="Importin_beta-like_NTR"/>
</dbReference>
<dbReference type="Gene3D" id="1.25.10.10">
    <property type="entry name" value="Leucine-rich Repeat Variant"/>
    <property type="match status" value="1"/>
</dbReference>
<evidence type="ECO:0000256" key="3">
    <source>
        <dbReference type="ARBA" id="ARBA00022448"/>
    </source>
</evidence>
<name>A0A517L3S6_9PEZI</name>
<dbReference type="GO" id="GO:0006606">
    <property type="term" value="P:protein import into nucleus"/>
    <property type="evidence" value="ECO:0007669"/>
    <property type="project" value="TreeGrafter"/>
</dbReference>
<evidence type="ECO:0008006" key="8">
    <source>
        <dbReference type="Google" id="ProtNLM"/>
    </source>
</evidence>
<accession>A0A517L3S6</accession>
<comment type="subcellular location">
    <subcellularLocation>
        <location evidence="1">Nucleus</location>
    </subcellularLocation>
</comment>
<dbReference type="PANTHER" id="PTHR12363:SF33">
    <property type="entry name" value="IMPORTIN-13"/>
    <property type="match status" value="1"/>
</dbReference>
<dbReference type="OrthoDB" id="2016913at2759"/>
<dbReference type="AlphaFoldDB" id="A0A517L3S6"/>
<dbReference type="STRING" id="50376.A0A517L3S6"/>
<keyword evidence="4" id="KW-0653">Protein transport</keyword>
<keyword evidence="5" id="KW-0539">Nucleus</keyword>
<proteinExistence type="inferred from homology"/>
<dbReference type="GO" id="GO:0005634">
    <property type="term" value="C:nucleus"/>
    <property type="evidence" value="ECO:0007669"/>
    <property type="project" value="UniProtKB-SubCell"/>
</dbReference>